<dbReference type="EMBL" id="JAELVQ010000001">
    <property type="protein sequence ID" value="MBJ6366784.1"/>
    <property type="molecule type" value="Genomic_DNA"/>
</dbReference>
<evidence type="ECO:0000256" key="1">
    <source>
        <dbReference type="ARBA" id="ARBA00022849"/>
    </source>
</evidence>
<dbReference type="Proteomes" id="UP000610931">
    <property type="component" value="Unassembled WGS sequence"/>
</dbReference>
<feature type="domain" description="Phosphotyrosine protein phosphatase I" evidence="2">
    <location>
        <begin position="2"/>
        <end position="137"/>
    </location>
</feature>
<dbReference type="GO" id="GO:0046685">
    <property type="term" value="P:response to arsenic-containing substance"/>
    <property type="evidence" value="ECO:0007669"/>
    <property type="project" value="UniProtKB-KW"/>
</dbReference>
<reference evidence="3" key="1">
    <citation type="submission" date="2020-12" db="EMBL/GenBank/DDBJ databases">
        <title>Snuella sp. nov., isolated from sediment in Incheon.</title>
        <authorList>
            <person name="Kim W."/>
        </authorList>
    </citation>
    <scope>NUCLEOTIDE SEQUENCE</scope>
    <source>
        <strain evidence="3">CAU 1569</strain>
    </source>
</reference>
<dbReference type="Pfam" id="PF01451">
    <property type="entry name" value="LMWPc"/>
    <property type="match status" value="1"/>
</dbReference>
<keyword evidence="4" id="KW-1185">Reference proteome</keyword>
<dbReference type="InterPro" id="IPR036196">
    <property type="entry name" value="Ptyr_pPase_sf"/>
</dbReference>
<dbReference type="InterPro" id="IPR023485">
    <property type="entry name" value="Ptyr_pPase"/>
</dbReference>
<protein>
    <submittedName>
        <fullName evidence="3">Arsenate reductase ArsC</fullName>
    </submittedName>
</protein>
<name>A0A8J7J9D9_9FLAO</name>
<dbReference type="AlphaFoldDB" id="A0A8J7J9D9"/>
<comment type="caution">
    <text evidence="3">The sequence shown here is derived from an EMBL/GenBank/DDBJ whole genome shotgun (WGS) entry which is preliminary data.</text>
</comment>
<keyword evidence="1" id="KW-0059">Arsenical resistance</keyword>
<evidence type="ECO:0000313" key="4">
    <source>
        <dbReference type="Proteomes" id="UP000610931"/>
    </source>
</evidence>
<gene>
    <name evidence="3" type="ORF">JF259_01655</name>
</gene>
<accession>A0A8J7J9D9</accession>
<evidence type="ECO:0000259" key="2">
    <source>
        <dbReference type="SMART" id="SM00226"/>
    </source>
</evidence>
<dbReference type="SUPFAM" id="SSF52788">
    <property type="entry name" value="Phosphotyrosine protein phosphatases I"/>
    <property type="match status" value="1"/>
</dbReference>
<dbReference type="Gene3D" id="3.40.50.2300">
    <property type="match status" value="1"/>
</dbReference>
<dbReference type="CDD" id="cd16345">
    <property type="entry name" value="LMWP_ArsC"/>
    <property type="match status" value="1"/>
</dbReference>
<dbReference type="RefSeq" id="WP_199112551.1">
    <property type="nucleotide sequence ID" value="NZ_JAELVQ010000001.1"/>
</dbReference>
<dbReference type="PANTHER" id="PTHR43428">
    <property type="entry name" value="ARSENATE REDUCTASE"/>
    <property type="match status" value="1"/>
</dbReference>
<organism evidence="3 4">
    <name type="scientific">Snuella sedimenti</name>
    <dbReference type="NCBI Taxonomy" id="2798802"/>
    <lineage>
        <taxon>Bacteria</taxon>
        <taxon>Pseudomonadati</taxon>
        <taxon>Bacteroidota</taxon>
        <taxon>Flavobacteriia</taxon>
        <taxon>Flavobacteriales</taxon>
        <taxon>Flavobacteriaceae</taxon>
        <taxon>Snuella</taxon>
    </lineage>
</organism>
<proteinExistence type="predicted"/>
<dbReference type="PANTHER" id="PTHR43428:SF1">
    <property type="entry name" value="ARSENATE REDUCTASE"/>
    <property type="match status" value="1"/>
</dbReference>
<evidence type="ECO:0000313" key="3">
    <source>
        <dbReference type="EMBL" id="MBJ6366784.1"/>
    </source>
</evidence>
<sequence length="139" mass="15797">MKNILVLCTGNSCRSQMAHGYLNHFLSNSEATVYSAGIETHGLNPGALAIMKEDGISIDHHTSNHVDEYADVNFDYIITVCDHANENCPYIPSKNALRLHHNFFDPSKVEGTEEERHTAFLKAREEIKEYFKAFVKTYF</sequence>
<dbReference type="SMART" id="SM00226">
    <property type="entry name" value="LMWPc"/>
    <property type="match status" value="1"/>
</dbReference>